<keyword evidence="1" id="KW-0472">Membrane</keyword>
<name>A0AAD9LX76_9PEZI</name>
<gene>
    <name evidence="2" type="ORF">LX32DRAFT_114151</name>
</gene>
<sequence>MFPSPLTHPTTYSTTTYRAAAGREIGMGRPGCLLEHCCPKSSLRPARMRKRGDRRRPQPPCHTRLLPLIGRRPWRERELGTASSGRLGPYSVLLTGASNTDTSRALGRVHAQIPKVPTAAGKTQRHYWERERGSSNLQTEESLAACHGTAWVGMGMGMGVDVGVSTAATYMCNAFVLFLILSHPTHSQTFLFLFSLFLLVVDTGLPPIRPSLVRPPFYALRLSSLVPSAPRHKRAIRGNLLGISAIRTYKTGLSVCLVAPSNFSAYYCGVA</sequence>
<keyword evidence="3" id="KW-1185">Reference proteome</keyword>
<dbReference type="AlphaFoldDB" id="A0AAD9LX76"/>
<dbReference type="Proteomes" id="UP001232148">
    <property type="component" value="Unassembled WGS sequence"/>
</dbReference>
<reference evidence="2" key="1">
    <citation type="submission" date="2021-06" db="EMBL/GenBank/DDBJ databases">
        <title>Comparative genomics, transcriptomics and evolutionary studies reveal genomic signatures of adaptation to plant cell wall in hemibiotrophic fungi.</title>
        <authorList>
            <consortium name="DOE Joint Genome Institute"/>
            <person name="Baroncelli R."/>
            <person name="Diaz J.F."/>
            <person name="Benocci T."/>
            <person name="Peng M."/>
            <person name="Battaglia E."/>
            <person name="Haridas S."/>
            <person name="Andreopoulos W."/>
            <person name="Labutti K."/>
            <person name="Pangilinan J."/>
            <person name="Floch G.L."/>
            <person name="Makela M.R."/>
            <person name="Henrissat B."/>
            <person name="Grigoriev I.V."/>
            <person name="Crouch J.A."/>
            <person name="De Vries R.P."/>
            <person name="Sukno S.A."/>
            <person name="Thon M.R."/>
        </authorList>
    </citation>
    <scope>NUCLEOTIDE SEQUENCE</scope>
    <source>
        <strain evidence="2">MAFF235873</strain>
    </source>
</reference>
<proteinExistence type="predicted"/>
<evidence type="ECO:0000256" key="1">
    <source>
        <dbReference type="SAM" id="Phobius"/>
    </source>
</evidence>
<feature type="transmembrane region" description="Helical" evidence="1">
    <location>
        <begin position="187"/>
        <end position="205"/>
    </location>
</feature>
<evidence type="ECO:0000313" key="2">
    <source>
        <dbReference type="EMBL" id="KAK2024132.1"/>
    </source>
</evidence>
<protein>
    <submittedName>
        <fullName evidence="2">Uncharacterized protein</fullName>
    </submittedName>
</protein>
<evidence type="ECO:0000313" key="3">
    <source>
        <dbReference type="Proteomes" id="UP001232148"/>
    </source>
</evidence>
<keyword evidence="1" id="KW-0812">Transmembrane</keyword>
<organism evidence="2 3">
    <name type="scientific">Colletotrichum zoysiae</name>
    <dbReference type="NCBI Taxonomy" id="1216348"/>
    <lineage>
        <taxon>Eukaryota</taxon>
        <taxon>Fungi</taxon>
        <taxon>Dikarya</taxon>
        <taxon>Ascomycota</taxon>
        <taxon>Pezizomycotina</taxon>
        <taxon>Sordariomycetes</taxon>
        <taxon>Hypocreomycetidae</taxon>
        <taxon>Glomerellales</taxon>
        <taxon>Glomerellaceae</taxon>
        <taxon>Colletotrichum</taxon>
        <taxon>Colletotrichum graminicola species complex</taxon>
    </lineage>
</organism>
<feature type="transmembrane region" description="Helical" evidence="1">
    <location>
        <begin position="162"/>
        <end position="181"/>
    </location>
</feature>
<keyword evidence="1" id="KW-1133">Transmembrane helix</keyword>
<accession>A0AAD9LX76</accession>
<comment type="caution">
    <text evidence="2">The sequence shown here is derived from an EMBL/GenBank/DDBJ whole genome shotgun (WGS) entry which is preliminary data.</text>
</comment>
<dbReference type="EMBL" id="MU842974">
    <property type="protein sequence ID" value="KAK2024132.1"/>
    <property type="molecule type" value="Genomic_DNA"/>
</dbReference>